<dbReference type="FunFam" id="3.30.430.20:FF:000009">
    <property type="entry name" value="Cysteine-rich receptor-like protein kinase 28"/>
    <property type="match status" value="1"/>
</dbReference>
<dbReference type="CDD" id="cd23509">
    <property type="entry name" value="Gnk2-like"/>
    <property type="match status" value="1"/>
</dbReference>
<dbReference type="PANTHER" id="PTHR32099:SF42">
    <property type="entry name" value="CYSTEINE-RICH RECEPTOR-LIKE PROTEIN KINASE 9-RELATED"/>
    <property type="match status" value="1"/>
</dbReference>
<keyword evidence="1 4" id="KW-0732">Signal</keyword>
<gene>
    <name evidence="6" type="ORF">V8G54_022852</name>
</gene>
<dbReference type="InterPro" id="IPR002902">
    <property type="entry name" value="GNK2"/>
</dbReference>
<keyword evidence="7" id="KW-1185">Reference proteome</keyword>
<feature type="domain" description="Gnk2-homologous" evidence="5">
    <location>
        <begin position="22"/>
        <end position="129"/>
    </location>
</feature>
<evidence type="ECO:0000256" key="4">
    <source>
        <dbReference type="SAM" id="SignalP"/>
    </source>
</evidence>
<dbReference type="AlphaFoldDB" id="A0AAQ3N466"/>
<evidence type="ECO:0000313" key="6">
    <source>
        <dbReference type="EMBL" id="WVZ02046.1"/>
    </source>
</evidence>
<keyword evidence="3" id="KW-0325">Glycoprotein</keyword>
<dbReference type="PANTHER" id="PTHR32099">
    <property type="entry name" value="CYSTEINE-RICH REPEAT SECRETORY PROTEIN"/>
    <property type="match status" value="1"/>
</dbReference>
<dbReference type="InterPro" id="IPR038408">
    <property type="entry name" value="GNK2_sf"/>
</dbReference>
<evidence type="ECO:0000313" key="7">
    <source>
        <dbReference type="Proteomes" id="UP001374535"/>
    </source>
</evidence>
<evidence type="ECO:0000259" key="5">
    <source>
        <dbReference type="PROSITE" id="PS51473"/>
    </source>
</evidence>
<keyword evidence="2" id="KW-0677">Repeat</keyword>
<evidence type="ECO:0000256" key="1">
    <source>
        <dbReference type="ARBA" id="ARBA00022729"/>
    </source>
</evidence>
<proteinExistence type="predicted"/>
<dbReference type="Gene3D" id="3.30.430.20">
    <property type="entry name" value="Gnk2 domain, C-X8-C-X2-C motif"/>
    <property type="match status" value="1"/>
</dbReference>
<organism evidence="6 7">
    <name type="scientific">Vigna mungo</name>
    <name type="common">Black gram</name>
    <name type="synonym">Phaseolus mungo</name>
    <dbReference type="NCBI Taxonomy" id="3915"/>
    <lineage>
        <taxon>Eukaryota</taxon>
        <taxon>Viridiplantae</taxon>
        <taxon>Streptophyta</taxon>
        <taxon>Embryophyta</taxon>
        <taxon>Tracheophyta</taxon>
        <taxon>Spermatophyta</taxon>
        <taxon>Magnoliopsida</taxon>
        <taxon>eudicotyledons</taxon>
        <taxon>Gunneridae</taxon>
        <taxon>Pentapetalae</taxon>
        <taxon>rosids</taxon>
        <taxon>fabids</taxon>
        <taxon>Fabales</taxon>
        <taxon>Fabaceae</taxon>
        <taxon>Papilionoideae</taxon>
        <taxon>50 kb inversion clade</taxon>
        <taxon>NPAAA clade</taxon>
        <taxon>indigoferoid/millettioid clade</taxon>
        <taxon>Phaseoleae</taxon>
        <taxon>Vigna</taxon>
    </lineage>
</organism>
<dbReference type="Pfam" id="PF01657">
    <property type="entry name" value="Stress-antifung"/>
    <property type="match status" value="1"/>
</dbReference>
<dbReference type="Proteomes" id="UP001374535">
    <property type="component" value="Chromosome 7"/>
</dbReference>
<accession>A0AAQ3N466</accession>
<sequence>MIPIGISLSFMFLLFTIASAQPPIYMYNFCENSTLLSSAYKDNVETLLSWVTTDSFKSNGYNYTSVNSNNHNNDDAVYGLYSCRSDITGYFCRFCINSAASELTRRCPNAVRAIIWYDICIIRYTNQSFSGQVSLSPILNITGTRKIKVMFQYGT</sequence>
<evidence type="ECO:0000256" key="3">
    <source>
        <dbReference type="ARBA" id="ARBA00023180"/>
    </source>
</evidence>
<dbReference type="EMBL" id="CP144694">
    <property type="protein sequence ID" value="WVZ02046.1"/>
    <property type="molecule type" value="Genomic_DNA"/>
</dbReference>
<protein>
    <recommendedName>
        <fullName evidence="5">Gnk2-homologous domain-containing protein</fullName>
    </recommendedName>
</protein>
<name>A0AAQ3N466_VIGMU</name>
<feature type="signal peptide" evidence="4">
    <location>
        <begin position="1"/>
        <end position="20"/>
    </location>
</feature>
<evidence type="ECO:0000256" key="2">
    <source>
        <dbReference type="ARBA" id="ARBA00022737"/>
    </source>
</evidence>
<reference evidence="6 7" key="1">
    <citation type="journal article" date="2023" name="Life. Sci Alliance">
        <title>Evolutionary insights into 3D genome organization and epigenetic landscape of Vigna mungo.</title>
        <authorList>
            <person name="Junaid A."/>
            <person name="Singh B."/>
            <person name="Bhatia S."/>
        </authorList>
    </citation>
    <scope>NUCLEOTIDE SEQUENCE [LARGE SCALE GENOMIC DNA]</scope>
    <source>
        <strain evidence="6">Urdbean</strain>
    </source>
</reference>
<feature type="chain" id="PRO_5042831524" description="Gnk2-homologous domain-containing protein" evidence="4">
    <location>
        <begin position="21"/>
        <end position="155"/>
    </location>
</feature>
<dbReference type="PROSITE" id="PS51473">
    <property type="entry name" value="GNK2"/>
    <property type="match status" value="1"/>
</dbReference>